<dbReference type="Proteomes" id="UP000627205">
    <property type="component" value="Unassembled WGS sequence"/>
</dbReference>
<feature type="chain" id="PRO_5035327570" evidence="2">
    <location>
        <begin position="28"/>
        <end position="301"/>
    </location>
</feature>
<dbReference type="EMBL" id="BMDP01000002">
    <property type="protein sequence ID" value="GGI54348.1"/>
    <property type="molecule type" value="Genomic_DNA"/>
</dbReference>
<dbReference type="InterPro" id="IPR002491">
    <property type="entry name" value="ABC_transptr_periplasmic_BD"/>
</dbReference>
<keyword evidence="5" id="KW-1185">Reference proteome</keyword>
<protein>
    <submittedName>
        <fullName evidence="4">Cobalamin-binding protein</fullName>
    </submittedName>
</protein>
<keyword evidence="1 2" id="KW-0732">Signal</keyword>
<name>A0A8J3F975_9BURK</name>
<feature type="signal peptide" evidence="2">
    <location>
        <begin position="1"/>
        <end position="27"/>
    </location>
</feature>
<evidence type="ECO:0000313" key="5">
    <source>
        <dbReference type="Proteomes" id="UP000627205"/>
    </source>
</evidence>
<dbReference type="Gene3D" id="3.40.50.1980">
    <property type="entry name" value="Nitrogenase molybdenum iron protein domain"/>
    <property type="match status" value="2"/>
</dbReference>
<dbReference type="RefSeq" id="WP_188420409.1">
    <property type="nucleotide sequence ID" value="NZ_BMDP01000002.1"/>
</dbReference>
<dbReference type="InterPro" id="IPR050902">
    <property type="entry name" value="ABC_Transporter_SBP"/>
</dbReference>
<dbReference type="AlphaFoldDB" id="A0A8J3F975"/>
<comment type="caution">
    <text evidence="4">The sequence shown here is derived from an EMBL/GenBank/DDBJ whole genome shotgun (WGS) entry which is preliminary data.</text>
</comment>
<accession>A0A8J3F975</accession>
<evidence type="ECO:0000313" key="4">
    <source>
        <dbReference type="EMBL" id="GGI54348.1"/>
    </source>
</evidence>
<dbReference type="SUPFAM" id="SSF53807">
    <property type="entry name" value="Helical backbone' metal receptor"/>
    <property type="match status" value="1"/>
</dbReference>
<dbReference type="CDD" id="cd01144">
    <property type="entry name" value="BtuF"/>
    <property type="match status" value="1"/>
</dbReference>
<reference evidence="4" key="1">
    <citation type="journal article" date="2014" name="Int. J. Syst. Evol. Microbiol.">
        <title>Complete genome sequence of Corynebacterium casei LMG S-19264T (=DSM 44701T), isolated from a smear-ripened cheese.</title>
        <authorList>
            <consortium name="US DOE Joint Genome Institute (JGI-PGF)"/>
            <person name="Walter F."/>
            <person name="Albersmeier A."/>
            <person name="Kalinowski J."/>
            <person name="Ruckert C."/>
        </authorList>
    </citation>
    <scope>NUCLEOTIDE SEQUENCE</scope>
    <source>
        <strain evidence="4">CCM 7664</strain>
    </source>
</reference>
<dbReference type="NCBIfam" id="NF038402">
    <property type="entry name" value="TroA_like"/>
    <property type="match status" value="1"/>
</dbReference>
<organism evidence="4 5">
    <name type="scientific">Oxalicibacterium solurbis</name>
    <dbReference type="NCBI Taxonomy" id="69280"/>
    <lineage>
        <taxon>Bacteria</taxon>
        <taxon>Pseudomonadati</taxon>
        <taxon>Pseudomonadota</taxon>
        <taxon>Betaproteobacteria</taxon>
        <taxon>Burkholderiales</taxon>
        <taxon>Oxalobacteraceae</taxon>
        <taxon>Oxalicibacterium</taxon>
    </lineage>
</organism>
<evidence type="ECO:0000259" key="3">
    <source>
        <dbReference type="PROSITE" id="PS50983"/>
    </source>
</evidence>
<gene>
    <name evidence="4" type="primary">btuF</name>
    <name evidence="4" type="ORF">GCM10011430_15220</name>
</gene>
<reference evidence="4" key="2">
    <citation type="submission" date="2020-09" db="EMBL/GenBank/DDBJ databases">
        <authorList>
            <person name="Sun Q."/>
            <person name="Sedlacek I."/>
        </authorList>
    </citation>
    <scope>NUCLEOTIDE SEQUENCE</scope>
    <source>
        <strain evidence="4">CCM 7664</strain>
    </source>
</reference>
<dbReference type="Pfam" id="PF01497">
    <property type="entry name" value="Peripla_BP_2"/>
    <property type="match status" value="1"/>
</dbReference>
<dbReference type="InterPro" id="IPR054828">
    <property type="entry name" value="Vit_B12_bind_prot"/>
</dbReference>
<sequence length="301" mass="32918">MKPYVLSAAVAVCVSLSASLCATQAFAAITVKDDAGNSVVLEKPAQRIVSLAPHATELIFAAGGGDRIVGTVGYSDYPAAALKIPRVGDHRQIDLERVIALKPDLLVVWLHGSSERQLDSLRKLGIPFFYNEPKKLADIPDSISRLGKLMGTERQAEQIADEERARLAQLQKQYGNRPLVRTFYQVWGKPIYTVNGSHIISDMLHLCGGVNIFGSLGVTAPTVSTEAVLLENPEAMITGERKTTQGLEIWKQYPDLLAVKRDNLFSIDADLLNRAGPRLIDGATFVCEKLELARSRRVDGR</sequence>
<dbReference type="PROSITE" id="PS50983">
    <property type="entry name" value="FE_B12_PBP"/>
    <property type="match status" value="1"/>
</dbReference>
<evidence type="ECO:0000256" key="1">
    <source>
        <dbReference type="ARBA" id="ARBA00022729"/>
    </source>
</evidence>
<dbReference type="PANTHER" id="PTHR30535:SF34">
    <property type="entry name" value="MOLYBDATE-BINDING PROTEIN MOLA"/>
    <property type="match status" value="1"/>
</dbReference>
<evidence type="ECO:0000256" key="2">
    <source>
        <dbReference type="SAM" id="SignalP"/>
    </source>
</evidence>
<dbReference type="PANTHER" id="PTHR30535">
    <property type="entry name" value="VITAMIN B12-BINDING PROTEIN"/>
    <property type="match status" value="1"/>
</dbReference>
<feature type="domain" description="Fe/B12 periplasmic-binding" evidence="3">
    <location>
        <begin position="47"/>
        <end position="298"/>
    </location>
</feature>
<proteinExistence type="predicted"/>